<dbReference type="PROSITE" id="PS50011">
    <property type="entry name" value="PROTEIN_KINASE_DOM"/>
    <property type="match status" value="1"/>
</dbReference>
<proteinExistence type="predicted"/>
<dbReference type="EMBL" id="PUHQ01000055">
    <property type="protein sequence ID" value="KAG0659313.1"/>
    <property type="molecule type" value="Genomic_DNA"/>
</dbReference>
<evidence type="ECO:0000256" key="1">
    <source>
        <dbReference type="SAM" id="MobiDB-lite"/>
    </source>
</evidence>
<comment type="caution">
    <text evidence="3">The sequence shown here is derived from an EMBL/GenBank/DDBJ whole genome shotgun (WGS) entry which is preliminary data.</text>
</comment>
<dbReference type="SMART" id="SM00220">
    <property type="entry name" value="S_TKc"/>
    <property type="match status" value="1"/>
</dbReference>
<dbReference type="PANTHER" id="PTHR12984">
    <property type="entry name" value="SCY1-RELATED S/T PROTEIN KINASE-LIKE"/>
    <property type="match status" value="1"/>
</dbReference>
<organism evidence="3 4">
    <name type="scientific">Rhodotorula mucilaginosa</name>
    <name type="common">Yeast</name>
    <name type="synonym">Rhodotorula rubra</name>
    <dbReference type="NCBI Taxonomy" id="5537"/>
    <lineage>
        <taxon>Eukaryota</taxon>
        <taxon>Fungi</taxon>
        <taxon>Dikarya</taxon>
        <taxon>Basidiomycota</taxon>
        <taxon>Pucciniomycotina</taxon>
        <taxon>Microbotryomycetes</taxon>
        <taxon>Sporidiobolales</taxon>
        <taxon>Sporidiobolaceae</taxon>
        <taxon>Rhodotorula</taxon>
    </lineage>
</organism>
<feature type="region of interest" description="Disordered" evidence="1">
    <location>
        <begin position="924"/>
        <end position="1000"/>
    </location>
</feature>
<name>A0A9P6W0K7_RHOMI</name>
<dbReference type="GO" id="GO:0004672">
    <property type="term" value="F:protein kinase activity"/>
    <property type="evidence" value="ECO:0007669"/>
    <property type="project" value="InterPro"/>
</dbReference>
<gene>
    <name evidence="3" type="ORF">C6P46_005243</name>
</gene>
<dbReference type="InterPro" id="IPR011989">
    <property type="entry name" value="ARM-like"/>
</dbReference>
<feature type="compositionally biased region" description="Low complexity" evidence="1">
    <location>
        <begin position="758"/>
        <end position="811"/>
    </location>
</feature>
<feature type="domain" description="Protein kinase" evidence="2">
    <location>
        <begin position="29"/>
        <end position="350"/>
    </location>
</feature>
<feature type="compositionally biased region" description="Low complexity" evidence="1">
    <location>
        <begin position="974"/>
        <end position="987"/>
    </location>
</feature>
<dbReference type="Proteomes" id="UP000777482">
    <property type="component" value="Unassembled WGS sequence"/>
</dbReference>
<dbReference type="InterPro" id="IPR051177">
    <property type="entry name" value="CIK-Related_Protein"/>
</dbReference>
<reference evidence="3 4" key="1">
    <citation type="submission" date="2020-11" db="EMBL/GenBank/DDBJ databases">
        <title>Kefir isolates.</title>
        <authorList>
            <person name="Marcisauskas S."/>
            <person name="Kim Y."/>
            <person name="Blasche S."/>
        </authorList>
    </citation>
    <scope>NUCLEOTIDE SEQUENCE [LARGE SCALE GENOMIC DNA]</scope>
    <source>
        <strain evidence="3 4">KR</strain>
    </source>
</reference>
<feature type="compositionally biased region" description="Low complexity" evidence="1">
    <location>
        <begin position="826"/>
        <end position="845"/>
    </location>
</feature>
<feature type="region of interest" description="Disordered" evidence="1">
    <location>
        <begin position="136"/>
        <end position="162"/>
    </location>
</feature>
<dbReference type="Gene3D" id="3.30.200.20">
    <property type="entry name" value="Phosphorylase Kinase, domain 1"/>
    <property type="match status" value="1"/>
</dbReference>
<dbReference type="InterPro" id="IPR011009">
    <property type="entry name" value="Kinase-like_dom_sf"/>
</dbReference>
<dbReference type="SUPFAM" id="SSF56112">
    <property type="entry name" value="Protein kinase-like (PK-like)"/>
    <property type="match status" value="1"/>
</dbReference>
<evidence type="ECO:0000313" key="3">
    <source>
        <dbReference type="EMBL" id="KAG0659313.1"/>
    </source>
</evidence>
<dbReference type="InterPro" id="IPR000719">
    <property type="entry name" value="Prot_kinase_dom"/>
</dbReference>
<evidence type="ECO:0000259" key="2">
    <source>
        <dbReference type="PROSITE" id="PS50011"/>
    </source>
</evidence>
<accession>A0A9P6W0K7</accession>
<evidence type="ECO:0000313" key="4">
    <source>
        <dbReference type="Proteomes" id="UP000777482"/>
    </source>
</evidence>
<dbReference type="PANTHER" id="PTHR12984:SF6">
    <property type="entry name" value="SCY1-LIKE PROTEIN 2"/>
    <property type="match status" value="1"/>
</dbReference>
<feature type="compositionally biased region" description="Low complexity" evidence="1">
    <location>
        <begin position="734"/>
        <end position="749"/>
    </location>
</feature>
<protein>
    <recommendedName>
        <fullName evidence="2">Protein kinase domain-containing protein</fullName>
    </recommendedName>
</protein>
<feature type="compositionally biased region" description="Polar residues" evidence="1">
    <location>
        <begin position="846"/>
        <end position="869"/>
    </location>
</feature>
<sequence length="1000" mass="106181">MDFASSILQSAASSLAAAAKPTLASHYTPDQAAKPLQVGVWRVTRAKHVSSGKQVSIWTVDKASLVNSASGAGHRDRDHADRLKRALDAASLSRLRHPCILEMAEPMEESRSSITFATEPVTASLRHAIAASDSAFSASSSSSSSEPSSSSAGRANSNSHYRNRADQDLELDEVEIQKGMSQLGKGLQFLHESARLVHGNLNPEAVIINAKGDWKLSGFGLSQNLFSPEGAPAKWEFPTYDPALPPSCQRNYDYIAPEYICDEMPPAPSNDLYSLGCILHAIHTHSGPPFSNRNSLSNLRTNIEEGLSHHLIASQWRKLADDVREVLASLVTRYPNKRLTAKQFLASRYFEGLLVSTLRFLERDSFAAKSSEAQAGFLKGLGTVLNQFSDKVNRRKVLPSLLEETRKHNLVPFLLPNILHIATMMSPDDFRQEVLPSLKPLFAIKEPPQAVVALIESLPVFELKCAPAVFRDEIMPLIYHSLESDNPVVLEKALRVVPKLCETLDYTTVKQTLFPKITTVFSKTTLLSVKVNTLICFHAMISVLDKFTLTEKLVPLLARIKTKEPSVMIATLAVHEEMGKKCEVEAVATLILPQLWAMSIGPLLNADQFAKFMSVIKALGARVEQEHMKHLAELKRLEESSGAGVGGGGLGNGGPANSGLGAVAAADVTDFESLVRGNVNGQRVNGLAARGNQVDIFADVSPAPSPAPIGAPPGGGGIGTSVFESAASFPTWTAPPASTSTFSSSSATTQVNRPVPVPRLSSTPSLTPSSSSSVLRSNQSMAGGSRPAASASASYLASPPASSPTLSMAPTTNAPTLRSFAPLQPSTSTSSSSTSARTVTSASLSHSTAPPHQQQPNYHLALSTTTLSSREGGLPPLQPTTSSLLAGRQSQPPQQAVPLPPAQPIQWNRVPAAAAAGNAATFSPAPMAARPQQQQQQRSSAASRPFPPGYNPSSASLVPISSSSSSIMTPHANAGTKKPGTGPGTAAMDFGAWADLDPLK</sequence>
<feature type="compositionally biased region" description="Low complexity" evidence="1">
    <location>
        <begin position="136"/>
        <end position="159"/>
    </location>
</feature>
<dbReference type="Gene3D" id="1.10.510.10">
    <property type="entry name" value="Transferase(Phosphotransferase) domain 1"/>
    <property type="match status" value="1"/>
</dbReference>
<feature type="compositionally biased region" description="Low complexity" evidence="1">
    <location>
        <begin position="953"/>
        <end position="966"/>
    </location>
</feature>
<dbReference type="Gene3D" id="1.25.10.10">
    <property type="entry name" value="Leucine-rich Repeat Variant"/>
    <property type="match status" value="1"/>
</dbReference>
<dbReference type="CDD" id="cd14011">
    <property type="entry name" value="PK_SCY1_like"/>
    <property type="match status" value="1"/>
</dbReference>
<feature type="compositionally biased region" description="Low complexity" evidence="1">
    <location>
        <begin position="924"/>
        <end position="944"/>
    </location>
</feature>
<keyword evidence="4" id="KW-1185">Reference proteome</keyword>
<feature type="compositionally biased region" description="Low complexity" evidence="1">
    <location>
        <begin position="879"/>
        <end position="897"/>
    </location>
</feature>
<dbReference type="GO" id="GO:0005524">
    <property type="term" value="F:ATP binding"/>
    <property type="evidence" value="ECO:0007669"/>
    <property type="project" value="InterPro"/>
</dbReference>
<feature type="region of interest" description="Disordered" evidence="1">
    <location>
        <begin position="734"/>
        <end position="902"/>
    </location>
</feature>
<dbReference type="OrthoDB" id="79687at2759"/>
<dbReference type="Pfam" id="PF00069">
    <property type="entry name" value="Pkinase"/>
    <property type="match status" value="1"/>
</dbReference>
<dbReference type="AlphaFoldDB" id="A0A9P6W0K7"/>
<dbReference type="SUPFAM" id="SSF48371">
    <property type="entry name" value="ARM repeat"/>
    <property type="match status" value="1"/>
</dbReference>
<dbReference type="InterPro" id="IPR016024">
    <property type="entry name" value="ARM-type_fold"/>
</dbReference>